<evidence type="ECO:0000313" key="2">
    <source>
        <dbReference type="Proteomes" id="UP000061660"/>
    </source>
</evidence>
<protein>
    <submittedName>
        <fullName evidence="1">Uncharacterized protein</fullName>
    </submittedName>
</protein>
<dbReference type="OrthoDB" id="2595442at2"/>
<proteinExistence type="predicted"/>
<gene>
    <name evidence="1" type="ORF">IJ22_19160</name>
</gene>
<dbReference type="RefSeq" id="WP_062408595.1">
    <property type="nucleotide sequence ID" value="NZ_CP013652.1"/>
</dbReference>
<dbReference type="EMBL" id="CP013652">
    <property type="protein sequence ID" value="ALS22290.1"/>
    <property type="molecule type" value="Genomic_DNA"/>
</dbReference>
<dbReference type="PATRIC" id="fig|162209.4.peg.2031"/>
<reference evidence="1 2" key="2">
    <citation type="journal article" date="2016" name="Genome Announc.">
        <title>Complete Genome Sequences of Two Interactive Moderate Thermophiles, Paenibacillus napthalenovorans 32O-Y and Paenibacillus sp. 32O-W.</title>
        <authorList>
            <person name="Butler R.R.III."/>
            <person name="Wang J."/>
            <person name="Stark B.C."/>
            <person name="Pombert J.F."/>
        </authorList>
    </citation>
    <scope>NUCLEOTIDE SEQUENCE [LARGE SCALE GENOMIC DNA]</scope>
    <source>
        <strain evidence="1 2">32O-Y</strain>
    </source>
</reference>
<organism evidence="1 2">
    <name type="scientific">Paenibacillus naphthalenovorans</name>
    <dbReference type="NCBI Taxonomy" id="162209"/>
    <lineage>
        <taxon>Bacteria</taxon>
        <taxon>Bacillati</taxon>
        <taxon>Bacillota</taxon>
        <taxon>Bacilli</taxon>
        <taxon>Bacillales</taxon>
        <taxon>Paenibacillaceae</taxon>
        <taxon>Paenibacillus</taxon>
    </lineage>
</organism>
<dbReference type="AlphaFoldDB" id="A0A0U2KZ50"/>
<dbReference type="KEGG" id="pnp:IJ22_19160"/>
<evidence type="ECO:0000313" key="1">
    <source>
        <dbReference type="EMBL" id="ALS22290.1"/>
    </source>
</evidence>
<name>A0A0U2KZ50_9BACL</name>
<keyword evidence="2" id="KW-1185">Reference proteome</keyword>
<sequence length="255" mass="30607">MNLILNEKEAAYKALNEGYIDKKPTNTIKILIKYYYNMGMNKEQVRNSIEEFMKNNYKRFNSVKWNDLLDKLVKKEEKLEHKLLEIDYVNITINELKTIQNINNLNLEKLAFVLLVYSKIYNQMNGNNSNWVNASRKDIFDDSKINTSTHQQRLMINDLINLGLIEKSKRKNSTNRKVCFADENSEVEIKLDDFRDFVYQYLKWKGEKIGNCEKCNRPIKPSGKNHKMCRECWKDRREQQNREKALRYYHKNKNK</sequence>
<reference evidence="2" key="1">
    <citation type="submission" date="2015-12" db="EMBL/GenBank/DDBJ databases">
        <title>Complete genome sequences of two moderately thermophilic Paenibacillus species.</title>
        <authorList>
            <person name="Butler R.III."/>
            <person name="Wang J."/>
            <person name="Stark B.C."/>
            <person name="Pombert J.-F."/>
        </authorList>
    </citation>
    <scope>NUCLEOTIDE SEQUENCE [LARGE SCALE GENOMIC DNA]</scope>
    <source>
        <strain evidence="2">32O-Y</strain>
    </source>
</reference>
<dbReference type="STRING" id="162209.IJ22_19160"/>
<accession>A0A0U2KZ50</accession>
<dbReference type="Proteomes" id="UP000061660">
    <property type="component" value="Chromosome"/>
</dbReference>